<dbReference type="GO" id="GO:0016616">
    <property type="term" value="F:oxidoreductase activity, acting on the CH-OH group of donors, NAD or NADP as acceptor"/>
    <property type="evidence" value="ECO:0007669"/>
    <property type="project" value="TreeGrafter"/>
</dbReference>
<dbReference type="FunFam" id="3.40.50.720:FF:000084">
    <property type="entry name" value="Short-chain dehydrogenase reductase"/>
    <property type="match status" value="1"/>
</dbReference>
<accession>A0A124FX09</accession>
<dbReference type="Gene3D" id="3.40.50.720">
    <property type="entry name" value="NAD(P)-binding Rossmann-like Domain"/>
    <property type="match status" value="1"/>
</dbReference>
<dbReference type="EMBL" id="LGGO01000134">
    <property type="protein sequence ID" value="KUK76555.1"/>
    <property type="molecule type" value="Genomic_DNA"/>
</dbReference>
<comment type="similarity">
    <text evidence="1">Belongs to the short-chain dehydrogenases/reductases (SDR) family.</text>
</comment>
<gene>
    <name evidence="3" type="ORF">XD93_0847</name>
</gene>
<dbReference type="SUPFAM" id="SSF51735">
    <property type="entry name" value="NAD(P)-binding Rossmann-fold domains"/>
    <property type="match status" value="1"/>
</dbReference>
<dbReference type="PRINTS" id="PR00080">
    <property type="entry name" value="SDRFAMILY"/>
</dbReference>
<dbReference type="PATRIC" id="fig|1641389.3.peg.1023"/>
<reference evidence="4" key="1">
    <citation type="journal article" date="2015" name="MBio">
        <title>Genome-Resolved Metagenomic Analysis Reveals Roles for Candidate Phyla and Other Microbial Community Members in Biogeochemical Transformations in Oil Reservoirs.</title>
        <authorList>
            <person name="Hu P."/>
            <person name="Tom L."/>
            <person name="Singh A."/>
            <person name="Thomas B.C."/>
            <person name="Baker B.J."/>
            <person name="Piceno Y.M."/>
            <person name="Andersen G.L."/>
            <person name="Banfield J.F."/>
        </authorList>
    </citation>
    <scope>NUCLEOTIDE SEQUENCE [LARGE SCALE GENOMIC DNA]</scope>
</reference>
<evidence type="ECO:0000256" key="1">
    <source>
        <dbReference type="ARBA" id="ARBA00006484"/>
    </source>
</evidence>
<organism evidence="3 4">
    <name type="scientific">candidate division WS6 bacterium 34_10</name>
    <dbReference type="NCBI Taxonomy" id="1641389"/>
    <lineage>
        <taxon>Bacteria</taxon>
        <taxon>Candidatus Dojkabacteria</taxon>
    </lineage>
</organism>
<proteinExistence type="inferred from homology"/>
<dbReference type="Proteomes" id="UP000053904">
    <property type="component" value="Unassembled WGS sequence"/>
</dbReference>
<dbReference type="Pfam" id="PF13561">
    <property type="entry name" value="adh_short_C2"/>
    <property type="match status" value="1"/>
</dbReference>
<keyword evidence="2" id="KW-0560">Oxidoreductase</keyword>
<evidence type="ECO:0000313" key="4">
    <source>
        <dbReference type="Proteomes" id="UP000053904"/>
    </source>
</evidence>
<protein>
    <submittedName>
        <fullName evidence="3">3-oxoacyl-[acyl-carrier-protein] reductase</fullName>
    </submittedName>
</protein>
<comment type="caution">
    <text evidence="3">The sequence shown here is derived from an EMBL/GenBank/DDBJ whole genome shotgun (WGS) entry which is preliminary data.</text>
</comment>
<dbReference type="InterPro" id="IPR002347">
    <property type="entry name" value="SDR_fam"/>
</dbReference>
<dbReference type="AlphaFoldDB" id="A0A124FX09"/>
<dbReference type="InterPro" id="IPR036291">
    <property type="entry name" value="NAD(P)-bd_dom_sf"/>
</dbReference>
<evidence type="ECO:0000256" key="2">
    <source>
        <dbReference type="ARBA" id="ARBA00023002"/>
    </source>
</evidence>
<dbReference type="PANTHER" id="PTHR42760">
    <property type="entry name" value="SHORT-CHAIN DEHYDROGENASES/REDUCTASES FAMILY MEMBER"/>
    <property type="match status" value="1"/>
</dbReference>
<name>A0A124FX09_9BACT</name>
<sequence>MKYKFKNKVVLITGSSGGIGRAIARSFFEQGASVVINYLHSRDKAEELRHELKGSISIKADVSKDSEVKEMIEQVIQHFGEVDILINNAGIAKDVSFLERDKIDWDNTMNTNLYGVYNCSRQVAKKMLNQGHGNIINIASTSAIYSFSPNIIDYDASKAGVLTLTKNFAKALSPDIRVNAIAPGWVNTEINASLSEEFLEKEKDSIYLGRFANPSEIASICLFLASEESSFITGTTIVADGGHD</sequence>
<dbReference type="PRINTS" id="PR00081">
    <property type="entry name" value="GDHRDH"/>
</dbReference>
<evidence type="ECO:0000313" key="3">
    <source>
        <dbReference type="EMBL" id="KUK76555.1"/>
    </source>
</evidence>
<dbReference type="PANTHER" id="PTHR42760:SF133">
    <property type="entry name" value="3-OXOACYL-[ACYL-CARRIER-PROTEIN] REDUCTASE"/>
    <property type="match status" value="1"/>
</dbReference>
<dbReference type="NCBIfam" id="NF005559">
    <property type="entry name" value="PRK07231.1"/>
    <property type="match status" value="1"/>
</dbReference>